<evidence type="ECO:0000256" key="11">
    <source>
        <dbReference type="SAM" id="Coils"/>
    </source>
</evidence>
<feature type="domain" description="PAS" evidence="15">
    <location>
        <begin position="1047"/>
        <end position="1121"/>
    </location>
</feature>
<dbReference type="PANTHER" id="PTHR43047:SF63">
    <property type="entry name" value="HISTIDINE KINASE"/>
    <property type="match status" value="1"/>
</dbReference>
<evidence type="ECO:0000313" key="18">
    <source>
        <dbReference type="EMBL" id="MBD2293090.1"/>
    </source>
</evidence>
<dbReference type="GO" id="GO:0006355">
    <property type="term" value="P:regulation of DNA-templated transcription"/>
    <property type="evidence" value="ECO:0007669"/>
    <property type="project" value="InterPro"/>
</dbReference>
<dbReference type="SUPFAM" id="SSF47384">
    <property type="entry name" value="Homodimeric domain of signal transducing histidine kinase"/>
    <property type="match status" value="1"/>
</dbReference>
<dbReference type="InterPro" id="IPR000014">
    <property type="entry name" value="PAS"/>
</dbReference>
<feature type="domain" description="PAS" evidence="15">
    <location>
        <begin position="789"/>
        <end position="859"/>
    </location>
</feature>
<evidence type="ECO:0000259" key="15">
    <source>
        <dbReference type="PROSITE" id="PS50112"/>
    </source>
</evidence>
<dbReference type="GO" id="GO:0000155">
    <property type="term" value="F:phosphorelay sensor kinase activity"/>
    <property type="evidence" value="ECO:0007669"/>
    <property type="project" value="InterPro"/>
</dbReference>
<feature type="domain" description="PAC" evidence="16">
    <location>
        <begin position="993"/>
        <end position="1046"/>
    </location>
</feature>
<dbReference type="FunFam" id="3.30.450.20:FF:000099">
    <property type="entry name" value="Sensory box sensor histidine kinase"/>
    <property type="match status" value="1"/>
</dbReference>
<dbReference type="InterPro" id="IPR011006">
    <property type="entry name" value="CheY-like_superfamily"/>
</dbReference>
<dbReference type="CDD" id="cd16922">
    <property type="entry name" value="HATPase_EvgS-ArcB-TorS-like"/>
    <property type="match status" value="1"/>
</dbReference>
<dbReference type="SUPFAM" id="SSF52172">
    <property type="entry name" value="CheY-like"/>
    <property type="match status" value="1"/>
</dbReference>
<dbReference type="InterPro" id="IPR013767">
    <property type="entry name" value="PAS_fold"/>
</dbReference>
<dbReference type="Gene3D" id="3.30.450.20">
    <property type="entry name" value="PAS domain"/>
    <property type="match status" value="6"/>
</dbReference>
<feature type="domain" description="PAS" evidence="15">
    <location>
        <begin position="914"/>
        <end position="973"/>
    </location>
</feature>
<dbReference type="SMART" id="SM00448">
    <property type="entry name" value="REC"/>
    <property type="match status" value="1"/>
</dbReference>
<feature type="domain" description="CBS" evidence="17">
    <location>
        <begin position="100"/>
        <end position="162"/>
    </location>
</feature>
<feature type="domain" description="CBS" evidence="17">
    <location>
        <begin position="235"/>
        <end position="293"/>
    </location>
</feature>
<feature type="coiled-coil region" evidence="11">
    <location>
        <begin position="765"/>
        <end position="796"/>
    </location>
</feature>
<keyword evidence="4 9" id="KW-0597">Phosphoprotein</keyword>
<dbReference type="PROSITE" id="PS51371">
    <property type="entry name" value="CBS"/>
    <property type="match status" value="4"/>
</dbReference>
<dbReference type="Gene3D" id="3.30.565.10">
    <property type="entry name" value="Histidine kinase-like ATPase, C-terminal domain"/>
    <property type="match status" value="1"/>
</dbReference>
<dbReference type="InterPro" id="IPR003661">
    <property type="entry name" value="HisK_dim/P_dom"/>
</dbReference>
<gene>
    <name evidence="18" type="ORF">H6G06_06220</name>
</gene>
<evidence type="ECO:0000259" key="13">
    <source>
        <dbReference type="PROSITE" id="PS50109"/>
    </source>
</evidence>
<dbReference type="SMART" id="SM00116">
    <property type="entry name" value="CBS"/>
    <property type="match status" value="4"/>
</dbReference>
<dbReference type="CDD" id="cd00082">
    <property type="entry name" value="HisKA"/>
    <property type="match status" value="1"/>
</dbReference>
<feature type="domain" description="Phytochrome chromophore attachment site" evidence="12">
    <location>
        <begin position="352"/>
        <end position="488"/>
    </location>
</feature>
<evidence type="ECO:0000256" key="6">
    <source>
        <dbReference type="ARBA" id="ARBA00022777"/>
    </source>
</evidence>
<keyword evidence="11" id="KW-0175">Coiled coil</keyword>
<feature type="domain" description="PAC" evidence="16">
    <location>
        <begin position="722"/>
        <end position="774"/>
    </location>
</feature>
<dbReference type="GO" id="GO:0009927">
    <property type="term" value="F:histidine phosphotransfer kinase activity"/>
    <property type="evidence" value="ECO:0007669"/>
    <property type="project" value="TreeGrafter"/>
</dbReference>
<dbReference type="Pfam" id="PF00571">
    <property type="entry name" value="CBS"/>
    <property type="match status" value="4"/>
</dbReference>
<dbReference type="GO" id="GO:0005886">
    <property type="term" value="C:plasma membrane"/>
    <property type="evidence" value="ECO:0007669"/>
    <property type="project" value="TreeGrafter"/>
</dbReference>
<dbReference type="SMART" id="SM00388">
    <property type="entry name" value="HisKA"/>
    <property type="match status" value="1"/>
</dbReference>
<dbReference type="SMART" id="SM00086">
    <property type="entry name" value="PAC"/>
    <property type="match status" value="6"/>
</dbReference>
<keyword evidence="7" id="KW-0902">Two-component regulatory system</keyword>
<dbReference type="SMART" id="SM00387">
    <property type="entry name" value="HATPase_c"/>
    <property type="match status" value="1"/>
</dbReference>
<dbReference type="PRINTS" id="PR00344">
    <property type="entry name" value="BCTRLSENSOR"/>
</dbReference>
<feature type="domain" description="PAS" evidence="15">
    <location>
        <begin position="519"/>
        <end position="581"/>
    </location>
</feature>
<dbReference type="CDD" id="cd17546">
    <property type="entry name" value="REC_hyHK_CKI1_RcsC-like"/>
    <property type="match status" value="1"/>
</dbReference>
<comment type="similarity">
    <text evidence="2">In the N-terminal section; belongs to the phytochrome family.</text>
</comment>
<dbReference type="InterPro" id="IPR003594">
    <property type="entry name" value="HATPase_dom"/>
</dbReference>
<evidence type="ECO:0000313" key="19">
    <source>
        <dbReference type="Proteomes" id="UP000662185"/>
    </source>
</evidence>
<dbReference type="InterPro" id="IPR004358">
    <property type="entry name" value="Sig_transdc_His_kin-like_C"/>
</dbReference>
<dbReference type="CDD" id="cd17774">
    <property type="entry name" value="CBS_two-component_sensor_histidine_kinase_repeat2"/>
    <property type="match status" value="1"/>
</dbReference>
<evidence type="ECO:0000256" key="5">
    <source>
        <dbReference type="ARBA" id="ARBA00022679"/>
    </source>
</evidence>
<dbReference type="Pfam" id="PF02518">
    <property type="entry name" value="HATPase_c"/>
    <property type="match status" value="1"/>
</dbReference>
<dbReference type="Gene3D" id="3.40.50.2300">
    <property type="match status" value="1"/>
</dbReference>
<dbReference type="SUPFAM" id="SSF54631">
    <property type="entry name" value="CBS-domain pair"/>
    <property type="match status" value="2"/>
</dbReference>
<dbReference type="CDD" id="cd04620">
    <property type="entry name" value="CBS_two-component_sensor_histidine_kinase_repeat1"/>
    <property type="match status" value="1"/>
</dbReference>
<dbReference type="SUPFAM" id="SSF55781">
    <property type="entry name" value="GAF domain-like"/>
    <property type="match status" value="1"/>
</dbReference>
<dbReference type="PANTHER" id="PTHR43047">
    <property type="entry name" value="TWO-COMPONENT HISTIDINE PROTEIN KINASE"/>
    <property type="match status" value="1"/>
</dbReference>
<dbReference type="FunFam" id="3.30.565.10:FF:000010">
    <property type="entry name" value="Sensor histidine kinase RcsC"/>
    <property type="match status" value="1"/>
</dbReference>
<dbReference type="InterPro" id="IPR036097">
    <property type="entry name" value="HisK_dim/P_sf"/>
</dbReference>
<feature type="coiled-coil region" evidence="11">
    <location>
        <begin position="294"/>
        <end position="329"/>
    </location>
</feature>
<feature type="domain" description="PAC" evidence="16">
    <location>
        <begin position="1123"/>
        <end position="1175"/>
    </location>
</feature>
<dbReference type="InterPro" id="IPR035965">
    <property type="entry name" value="PAS-like_dom_sf"/>
</dbReference>
<dbReference type="EMBL" id="JACJQU010000002">
    <property type="protein sequence ID" value="MBD2293090.1"/>
    <property type="molecule type" value="Genomic_DNA"/>
</dbReference>
<keyword evidence="10" id="KW-0129">CBS domain</keyword>
<evidence type="ECO:0000256" key="4">
    <source>
        <dbReference type="ARBA" id="ARBA00022553"/>
    </source>
</evidence>
<proteinExistence type="inferred from homology"/>
<feature type="domain" description="CBS" evidence="17">
    <location>
        <begin position="167"/>
        <end position="226"/>
    </location>
</feature>
<dbReference type="PROSITE" id="PS50112">
    <property type="entry name" value="PAS"/>
    <property type="match status" value="4"/>
</dbReference>
<evidence type="ECO:0000256" key="9">
    <source>
        <dbReference type="PROSITE-ProRule" id="PRU00169"/>
    </source>
</evidence>
<evidence type="ECO:0000256" key="7">
    <source>
        <dbReference type="ARBA" id="ARBA00023012"/>
    </source>
</evidence>
<feature type="domain" description="CBS" evidence="17">
    <location>
        <begin position="15"/>
        <end position="94"/>
    </location>
</feature>
<dbReference type="Pfam" id="PF00072">
    <property type="entry name" value="Response_reg"/>
    <property type="match status" value="1"/>
</dbReference>
<dbReference type="PROSITE" id="PS50110">
    <property type="entry name" value="RESPONSE_REGULATORY"/>
    <property type="match status" value="1"/>
</dbReference>
<dbReference type="InterPro" id="IPR003018">
    <property type="entry name" value="GAF"/>
</dbReference>
<dbReference type="InterPro" id="IPR046342">
    <property type="entry name" value="CBS_dom_sf"/>
</dbReference>
<dbReference type="PROSITE" id="PS50113">
    <property type="entry name" value="PAC"/>
    <property type="match status" value="5"/>
</dbReference>
<comment type="catalytic activity">
    <reaction evidence="1">
        <text>ATP + protein L-histidine = ADP + protein N-phospho-L-histidine.</text>
        <dbReference type="EC" id="2.7.13.3"/>
    </reaction>
</comment>
<keyword evidence="6" id="KW-0418">Kinase</keyword>
<dbReference type="InterPro" id="IPR000700">
    <property type="entry name" value="PAS-assoc_C"/>
</dbReference>
<organism evidence="18 19">
    <name type="scientific">Anabaena sphaerica FACHB-251</name>
    <dbReference type="NCBI Taxonomy" id="2692883"/>
    <lineage>
        <taxon>Bacteria</taxon>
        <taxon>Bacillati</taxon>
        <taxon>Cyanobacteriota</taxon>
        <taxon>Cyanophyceae</taxon>
        <taxon>Nostocales</taxon>
        <taxon>Nostocaceae</taxon>
        <taxon>Anabaena</taxon>
    </lineage>
</organism>
<dbReference type="Gene3D" id="2.10.70.100">
    <property type="match status" value="1"/>
</dbReference>
<evidence type="ECO:0000259" key="12">
    <source>
        <dbReference type="PROSITE" id="PS50046"/>
    </source>
</evidence>
<reference evidence="19" key="1">
    <citation type="journal article" date="2020" name="ISME J.">
        <title>Comparative genomics reveals insights into cyanobacterial evolution and habitat adaptation.</title>
        <authorList>
            <person name="Chen M.Y."/>
            <person name="Teng W.K."/>
            <person name="Zhao L."/>
            <person name="Hu C.X."/>
            <person name="Zhou Y.K."/>
            <person name="Han B.P."/>
            <person name="Song L.R."/>
            <person name="Shu W.S."/>
        </authorList>
    </citation>
    <scope>NUCLEOTIDE SEQUENCE [LARGE SCALE GENOMIC DNA]</scope>
    <source>
        <strain evidence="19">FACHB-251</strain>
    </source>
</reference>
<dbReference type="EC" id="2.7.13.3" evidence="3"/>
<keyword evidence="19" id="KW-1185">Reference proteome</keyword>
<dbReference type="Pfam" id="PF01590">
    <property type="entry name" value="GAF"/>
    <property type="match status" value="1"/>
</dbReference>
<dbReference type="Gene3D" id="3.10.580.10">
    <property type="entry name" value="CBS-domain"/>
    <property type="match status" value="2"/>
</dbReference>
<dbReference type="Pfam" id="PF08447">
    <property type="entry name" value="PAS_3"/>
    <property type="match status" value="4"/>
</dbReference>
<evidence type="ECO:0000256" key="2">
    <source>
        <dbReference type="ARBA" id="ARBA00006402"/>
    </source>
</evidence>
<dbReference type="Gene3D" id="3.30.450.40">
    <property type="match status" value="1"/>
</dbReference>
<feature type="domain" description="PAC" evidence="16">
    <location>
        <begin position="861"/>
        <end position="913"/>
    </location>
</feature>
<dbReference type="RefSeq" id="WP_190558104.1">
    <property type="nucleotide sequence ID" value="NZ_JACJQU010000002.1"/>
</dbReference>
<dbReference type="InterPro" id="IPR005467">
    <property type="entry name" value="His_kinase_dom"/>
</dbReference>
<dbReference type="SUPFAM" id="SSF55874">
    <property type="entry name" value="ATPase domain of HSP90 chaperone/DNA topoisomerase II/histidine kinase"/>
    <property type="match status" value="1"/>
</dbReference>
<name>A0A927A160_9NOST</name>
<sequence>MSATILTDMDLETAIARHPLTIAPNACVVEAITLMSAGGTTCSYTCKIDAQLELLLAPSQSSCVLVLEDKRLVGIVTERDLVRLSATERNLSDLTIAEVMVSPVITLQASEFTNLFVPLSIFQQHHVRHLPLVDEQGKVLGLLTHDSLRQLLRPIDLLHLRVASEVMTPEVVHTQPTTTIVEVTQLLTANQVSSVVIVADDEHHPIPIGIITERDIVQFLALELDFATIQAQTVMSTPVFSVRGDISLWSVRMLMQERQINRLVVTDEKNRLLGIVTQTSLLNVLNPMEIYRMVETLEEKVSRLESEKLELLQARNTELERQVKQRTAALETQVQRERLLTQISTQIRSSLNLQEILSTAVTEVRGFLKCDRIIVYQFEPDWSGIVVAESLGEGWTASIAHRIEDPCFQKQAVELYGSGRTIAIDNIHKSGYAECHVQLLEQYQIKANLVVPILVSGQLWGLLIGHHCTDYRHWNATDLTLLEEIGIQLAIAIQQGTVYQAAQTQIAQRQKAEVALRDSEEKFRQFAENSHGVMLLRQVDSGELLYVNPAYEEIWGQSCQSLYQDSDSWMTVLHPDDQERIHAAHQATDGQGLFHQEYRIIQPDGSIRWIWGRCFPIKDSSGQVYRIAAMAEDITEQKQTELALRQSQSRLAEAQRVAKIGNWEFDIETGKITWSAELFRILGRDPSLGEPTYLENLQLYHPEDAEKLHQAVQWAIYQGEPYQLLLRAYQPDGSFRFMEAVARAELNNQGLVKRLFGTVQDVNERVQVERALAQLNQELEIKVEQRTAALQEMNTAMQNAVEGISRLDTQGRYLSVNPAYASLCGYEPQEMIGMMWELTFHPEDIASMEAAYQQMLKTGKVEAEARGIRKDGTIFYQQLTMISAYNEQGEFIGHHCFMKDVSERKQAELALKESQQFIQQIAEASPNILYLYDIQEQRNVYVNREIATILGYTPEEIQAMGSNFFQNVMHPDDLIQLPAQNARLNAIQDGEILEFEYRMQHANGEWRWLYSRDSVFKRDDRGKVKLTIGTAQDITERKQAELENQLLKERMQFILSSSPAIIYTCKPSGDFRATFISENIQSILGYTTAEFMEESGFWANHIHPEDKAGVFAKLPNLLEQGYHVYEYRFLHKNGHYLWMRDEQRVVRNYEGVIIEIVGYFADISDRKRLEQEQNRLIAILEASTDYIGITDASGKVLWNNREFRRLWNLDSNASVKDKHIPNYHPQWALKLVLEAGLPGAIANGTWVGETALLNAQGEEIPVSQLIIAHKSPQGEVEFFSTILRDIRTRKEYEQRLELSNAELTRATRLKDEFLANMSHELRTPLNAILGLSEGLQEEVFGILNERQKQSLSTIERSGRHLLELINDILDVSKIEAGKLELKMDSVSVIQLCNSSLSFVKQQAMQKSIQLRTAFQEDFGEIIVDERRMRQVLINLLNNAVKFTPSGGKVTLAVHLEHLEVCQADEGCPSGQPDFLYSLCFSVIDTGIGIAPADMDKLFQPFMQIESSLNRKYAGTGLGLTLVKQIVELHGAFISISSELGKGSCFTVRLPYIPKRTGIPTLSQFPTTIEQLGQTDITKFLNSTVTAEPVTKPPMILLAEDNLANIDALSSYLEARGYQLILANNGHQAIAKANSQTPDLILMDIQMPEMDGLEAMRQIRANPQLVSIPIIALTALAMPGDQEKCLQAGANEYLTKPVKLKQLAEMIQKLLKNNSSGV</sequence>
<dbReference type="InterPro" id="IPR000644">
    <property type="entry name" value="CBS_dom"/>
</dbReference>
<feature type="domain" description="PAC" evidence="16">
    <location>
        <begin position="594"/>
        <end position="646"/>
    </location>
</feature>
<accession>A0A927A160</accession>
<keyword evidence="5" id="KW-0808">Transferase</keyword>
<dbReference type="Gene3D" id="1.10.287.130">
    <property type="match status" value="1"/>
</dbReference>
<comment type="caution">
    <text evidence="18">The sequence shown here is derived from an EMBL/GenBank/DDBJ whole genome shotgun (WGS) entry which is preliminary data.</text>
</comment>
<dbReference type="CDD" id="cd00130">
    <property type="entry name" value="PAS"/>
    <property type="match status" value="5"/>
</dbReference>
<feature type="domain" description="Histidine kinase" evidence="13">
    <location>
        <begin position="1316"/>
        <end position="1553"/>
    </location>
</feature>
<dbReference type="PROSITE" id="PS50046">
    <property type="entry name" value="PHYTOCHROME_2"/>
    <property type="match status" value="1"/>
</dbReference>
<evidence type="ECO:0000259" key="17">
    <source>
        <dbReference type="PROSITE" id="PS51371"/>
    </source>
</evidence>
<feature type="modified residue" description="4-aspartylphosphate" evidence="9">
    <location>
        <position position="1643"/>
    </location>
</feature>
<dbReference type="InterPro" id="IPR016132">
    <property type="entry name" value="Phyto_chromo_attachment"/>
</dbReference>
<dbReference type="FunFam" id="1.10.287.130:FF:000145">
    <property type="entry name" value="Sensory transduction histidine kinase"/>
    <property type="match status" value="1"/>
</dbReference>
<dbReference type="NCBIfam" id="TIGR00229">
    <property type="entry name" value="sensory_box"/>
    <property type="match status" value="5"/>
</dbReference>
<dbReference type="SUPFAM" id="SSF55785">
    <property type="entry name" value="PYP-like sensor domain (PAS domain)"/>
    <property type="match status" value="6"/>
</dbReference>
<dbReference type="SMART" id="SM00091">
    <property type="entry name" value="PAS"/>
    <property type="match status" value="6"/>
</dbReference>
<evidence type="ECO:0000256" key="8">
    <source>
        <dbReference type="ARBA" id="ARBA00074306"/>
    </source>
</evidence>
<protein>
    <recommendedName>
        <fullName evidence="8">Circadian input-output histidine kinase CikA</fullName>
        <ecNumber evidence="3">2.7.13.3</ecNumber>
    </recommendedName>
</protein>
<feature type="domain" description="Response regulatory" evidence="14">
    <location>
        <begin position="1594"/>
        <end position="1710"/>
    </location>
</feature>
<dbReference type="PROSITE" id="PS50109">
    <property type="entry name" value="HIS_KIN"/>
    <property type="match status" value="1"/>
</dbReference>
<evidence type="ECO:0000259" key="14">
    <source>
        <dbReference type="PROSITE" id="PS50110"/>
    </source>
</evidence>
<dbReference type="InterPro" id="IPR001789">
    <property type="entry name" value="Sig_transdc_resp-reg_receiver"/>
</dbReference>
<evidence type="ECO:0000256" key="10">
    <source>
        <dbReference type="PROSITE-ProRule" id="PRU00703"/>
    </source>
</evidence>
<dbReference type="SMART" id="SM00065">
    <property type="entry name" value="GAF"/>
    <property type="match status" value="1"/>
</dbReference>
<evidence type="ECO:0000256" key="1">
    <source>
        <dbReference type="ARBA" id="ARBA00000085"/>
    </source>
</evidence>
<evidence type="ECO:0000259" key="16">
    <source>
        <dbReference type="PROSITE" id="PS50113"/>
    </source>
</evidence>
<dbReference type="Pfam" id="PF00989">
    <property type="entry name" value="PAS"/>
    <property type="match status" value="1"/>
</dbReference>
<dbReference type="Pfam" id="PF00512">
    <property type="entry name" value="HisKA"/>
    <property type="match status" value="1"/>
</dbReference>
<dbReference type="InterPro" id="IPR029016">
    <property type="entry name" value="GAF-like_dom_sf"/>
</dbReference>
<evidence type="ECO:0000256" key="3">
    <source>
        <dbReference type="ARBA" id="ARBA00012438"/>
    </source>
</evidence>
<dbReference type="InterPro" id="IPR036890">
    <property type="entry name" value="HATPase_C_sf"/>
</dbReference>
<dbReference type="InterPro" id="IPR001610">
    <property type="entry name" value="PAC"/>
</dbReference>
<dbReference type="Proteomes" id="UP000662185">
    <property type="component" value="Unassembled WGS sequence"/>
</dbReference>
<dbReference type="Pfam" id="PF13426">
    <property type="entry name" value="PAS_9"/>
    <property type="match status" value="1"/>
</dbReference>
<dbReference type="InterPro" id="IPR013655">
    <property type="entry name" value="PAS_fold_3"/>
</dbReference>